<keyword evidence="1" id="KW-0732">Signal</keyword>
<keyword evidence="3" id="KW-1185">Reference proteome</keyword>
<gene>
    <name evidence="2" type="ORF">LZ536_08930</name>
</gene>
<name>A0ABT0RMZ1_9SPHN</name>
<protein>
    <submittedName>
        <fullName evidence="2">Uncharacterized protein</fullName>
    </submittedName>
</protein>
<proteinExistence type="predicted"/>
<dbReference type="EMBL" id="JAMGBD010000001">
    <property type="protein sequence ID" value="MCL6684019.1"/>
    <property type="molecule type" value="Genomic_DNA"/>
</dbReference>
<reference evidence="2" key="1">
    <citation type="submission" date="2022-05" db="EMBL/GenBank/DDBJ databases">
        <authorList>
            <person name="Jo J.-H."/>
            <person name="Im W.-T."/>
        </authorList>
    </citation>
    <scope>NUCLEOTIDE SEQUENCE</scope>
    <source>
        <strain evidence="2">SE158</strain>
    </source>
</reference>
<feature type="signal peptide" evidence="1">
    <location>
        <begin position="1"/>
        <end position="18"/>
    </location>
</feature>
<comment type="caution">
    <text evidence="2">The sequence shown here is derived from an EMBL/GenBank/DDBJ whole genome shotgun (WGS) entry which is preliminary data.</text>
</comment>
<dbReference type="Proteomes" id="UP001165363">
    <property type="component" value="Unassembled WGS sequence"/>
</dbReference>
<evidence type="ECO:0000313" key="3">
    <source>
        <dbReference type="Proteomes" id="UP001165363"/>
    </source>
</evidence>
<evidence type="ECO:0000256" key="1">
    <source>
        <dbReference type="SAM" id="SignalP"/>
    </source>
</evidence>
<dbReference type="RefSeq" id="WP_249848243.1">
    <property type="nucleotide sequence ID" value="NZ_JAMGBD010000001.1"/>
</dbReference>
<organism evidence="2 3">
    <name type="scientific">Sphingomonas alba</name>
    <dbReference type="NCBI Taxonomy" id="2908208"/>
    <lineage>
        <taxon>Bacteria</taxon>
        <taxon>Pseudomonadati</taxon>
        <taxon>Pseudomonadota</taxon>
        <taxon>Alphaproteobacteria</taxon>
        <taxon>Sphingomonadales</taxon>
        <taxon>Sphingomonadaceae</taxon>
        <taxon>Sphingomonas</taxon>
    </lineage>
</organism>
<feature type="chain" id="PRO_5045798527" evidence="1">
    <location>
        <begin position="19"/>
        <end position="134"/>
    </location>
</feature>
<dbReference type="PROSITE" id="PS51257">
    <property type="entry name" value="PROKAR_LIPOPROTEIN"/>
    <property type="match status" value="1"/>
</dbReference>
<evidence type="ECO:0000313" key="2">
    <source>
        <dbReference type="EMBL" id="MCL6684019.1"/>
    </source>
</evidence>
<sequence>MARLLLPLALLATLAACNNDNPATQPSQPIVVRSEGQDKLHQLDDMNRAIALKRAIYETGGECRTVTKSGYVGEYKNVSYWTASCQDKYGRSRDWALFVGPDESVQVRLCEDVVKAGLPACTIKPGAKVPSKVG</sequence>
<accession>A0ABT0RMZ1</accession>